<keyword evidence="3" id="KW-1185">Reference proteome</keyword>
<evidence type="ECO:0000259" key="1">
    <source>
        <dbReference type="Pfam" id="PF05406"/>
    </source>
</evidence>
<sequence length="77" mass="8804">MLTLLLHRPSAQEFYRVEVSDNLFGEYTVQREWGRDGRACGMRNVLFTNLRDAVQAADTWRLKAARRGYALTEAVAA</sequence>
<evidence type="ECO:0000313" key="2">
    <source>
        <dbReference type="EMBL" id="MER5171953.1"/>
    </source>
</evidence>
<organism evidence="2 3">
    <name type="scientific">Thioclava kandeliae</name>
    <dbReference type="NCBI Taxonomy" id="3070818"/>
    <lineage>
        <taxon>Bacteria</taxon>
        <taxon>Pseudomonadati</taxon>
        <taxon>Pseudomonadota</taxon>
        <taxon>Alphaproteobacteria</taxon>
        <taxon>Rhodobacterales</taxon>
        <taxon>Paracoccaceae</taxon>
        <taxon>Thioclava</taxon>
    </lineage>
</organism>
<feature type="domain" description="WGR" evidence="1">
    <location>
        <begin position="11"/>
        <end position="70"/>
    </location>
</feature>
<dbReference type="EMBL" id="JAYWLC010000006">
    <property type="protein sequence ID" value="MER5171953.1"/>
    <property type="molecule type" value="Genomic_DNA"/>
</dbReference>
<dbReference type="InterPro" id="IPR049809">
    <property type="entry name" value="YehF/YfeS-like_WGR"/>
</dbReference>
<accession>A0ABV1SGC6</accession>
<dbReference type="Pfam" id="PF05406">
    <property type="entry name" value="WGR"/>
    <property type="match status" value="1"/>
</dbReference>
<dbReference type="RefSeq" id="WP_350936575.1">
    <property type="nucleotide sequence ID" value="NZ_JAYWLC010000006.1"/>
</dbReference>
<comment type="caution">
    <text evidence="2">The sequence shown here is derived from an EMBL/GenBank/DDBJ whole genome shotgun (WGS) entry which is preliminary data.</text>
</comment>
<dbReference type="InterPro" id="IPR036930">
    <property type="entry name" value="WGR_dom_sf"/>
</dbReference>
<dbReference type="Proteomes" id="UP001438953">
    <property type="component" value="Unassembled WGS sequence"/>
</dbReference>
<name>A0ABV1SGC6_9RHOB</name>
<proteinExistence type="predicted"/>
<gene>
    <name evidence="2" type="ORF">VSX56_09200</name>
</gene>
<evidence type="ECO:0000313" key="3">
    <source>
        <dbReference type="Proteomes" id="UP001438953"/>
    </source>
</evidence>
<reference evidence="2 3" key="1">
    <citation type="submission" date="2024-06" db="EMBL/GenBank/DDBJ databases">
        <title>Thioclava kandeliae sp. nov. from a rhizosphere soil sample of Kandelia candel in a mangrove.</title>
        <authorList>
            <person name="Mu T."/>
        </authorList>
    </citation>
    <scope>NUCLEOTIDE SEQUENCE [LARGE SCALE GENOMIC DNA]</scope>
    <source>
        <strain evidence="2 3">CPCC 100088</strain>
    </source>
</reference>
<dbReference type="SUPFAM" id="SSF142921">
    <property type="entry name" value="WGR domain-like"/>
    <property type="match status" value="1"/>
</dbReference>
<protein>
    <submittedName>
        <fullName evidence="2">WGR domain-containing protein</fullName>
    </submittedName>
</protein>
<dbReference type="CDD" id="cd07996">
    <property type="entry name" value="WGR_MMR_like"/>
    <property type="match status" value="1"/>
</dbReference>
<dbReference type="InterPro" id="IPR008893">
    <property type="entry name" value="WGR_domain"/>
</dbReference>